<dbReference type="Pfam" id="PF07811">
    <property type="entry name" value="TadE"/>
    <property type="match status" value="1"/>
</dbReference>
<evidence type="ECO:0000313" key="4">
    <source>
        <dbReference type="Proteomes" id="UP001596250"/>
    </source>
</evidence>
<accession>A0ABW1ITL9</accession>
<keyword evidence="1" id="KW-0812">Transmembrane</keyword>
<organism evidence="3 4">
    <name type="scientific">Marinicrinis lubricantis</name>
    <dbReference type="NCBI Taxonomy" id="2086470"/>
    <lineage>
        <taxon>Bacteria</taxon>
        <taxon>Bacillati</taxon>
        <taxon>Bacillota</taxon>
        <taxon>Bacilli</taxon>
        <taxon>Bacillales</taxon>
        <taxon>Paenibacillaceae</taxon>
    </lineage>
</organism>
<gene>
    <name evidence="3" type="ORF">ACFPXP_18310</name>
</gene>
<feature type="transmembrane region" description="Helical" evidence="1">
    <location>
        <begin position="12"/>
        <end position="31"/>
    </location>
</feature>
<feature type="domain" description="TadE-like" evidence="2">
    <location>
        <begin position="7"/>
        <end position="46"/>
    </location>
</feature>
<evidence type="ECO:0000256" key="1">
    <source>
        <dbReference type="SAM" id="Phobius"/>
    </source>
</evidence>
<reference evidence="4" key="1">
    <citation type="journal article" date="2019" name="Int. J. Syst. Evol. Microbiol.">
        <title>The Global Catalogue of Microorganisms (GCM) 10K type strain sequencing project: providing services to taxonomists for standard genome sequencing and annotation.</title>
        <authorList>
            <consortium name="The Broad Institute Genomics Platform"/>
            <consortium name="The Broad Institute Genome Sequencing Center for Infectious Disease"/>
            <person name="Wu L."/>
            <person name="Ma J."/>
        </authorList>
    </citation>
    <scope>NUCLEOTIDE SEQUENCE [LARGE SCALE GENOMIC DNA]</scope>
    <source>
        <strain evidence="4">CCM 8749</strain>
    </source>
</reference>
<evidence type="ECO:0000259" key="2">
    <source>
        <dbReference type="Pfam" id="PF07811"/>
    </source>
</evidence>
<dbReference type="InterPro" id="IPR012495">
    <property type="entry name" value="TadE-like_dom"/>
</dbReference>
<sequence length="198" mass="21999">MWRNERGGITLEAAIILPFLMVFVLTFIAFIRIQSAHMALQSTVSESTKFVAGHMYPVKLLLDGTADTAAGQWVSKIQDAKSQLQTAAEFTTDFAGLLPEPIGQFMEQFTTALNEGTEEVTHSVKNQLFQPLLNQFAENYALDTDRLELKKVTLPDLSGVGETHFGLEASYKVKLPIPFLTKEITIYKAAEEAVWIGE</sequence>
<dbReference type="EMBL" id="JBHSQV010000180">
    <property type="protein sequence ID" value="MFC5988361.1"/>
    <property type="molecule type" value="Genomic_DNA"/>
</dbReference>
<dbReference type="RefSeq" id="WP_379895829.1">
    <property type="nucleotide sequence ID" value="NZ_CBCSCT010000016.1"/>
</dbReference>
<keyword evidence="1" id="KW-1133">Transmembrane helix</keyword>
<comment type="caution">
    <text evidence="3">The sequence shown here is derived from an EMBL/GenBank/DDBJ whole genome shotgun (WGS) entry which is preliminary data.</text>
</comment>
<proteinExistence type="predicted"/>
<name>A0ABW1ITL9_9BACL</name>
<evidence type="ECO:0000313" key="3">
    <source>
        <dbReference type="EMBL" id="MFC5988361.1"/>
    </source>
</evidence>
<protein>
    <submittedName>
        <fullName evidence="3">TadE/TadG family type IV pilus assembly protein</fullName>
    </submittedName>
</protein>
<dbReference type="Proteomes" id="UP001596250">
    <property type="component" value="Unassembled WGS sequence"/>
</dbReference>
<keyword evidence="4" id="KW-1185">Reference proteome</keyword>
<keyword evidence="1" id="KW-0472">Membrane</keyword>